<dbReference type="SFLD" id="SFLDG01389">
    <property type="entry name" value="menaquinone_synthsis_involved"/>
    <property type="match status" value="1"/>
</dbReference>
<keyword evidence="2 6" id="KW-0949">S-adenosyl-L-methionine</keyword>
<evidence type="ECO:0000256" key="3">
    <source>
        <dbReference type="ARBA" id="ARBA00022723"/>
    </source>
</evidence>
<comment type="similarity">
    <text evidence="6">Belongs to the radical SAM superfamily. MqnC family.</text>
</comment>
<keyword evidence="1 6" id="KW-0004">4Fe-4S</keyword>
<dbReference type="SFLD" id="SFLDF00342">
    <property type="entry name" value="cyclic_dehypoxanthine_futalosi"/>
    <property type="match status" value="1"/>
</dbReference>
<dbReference type="Gene3D" id="3.20.20.70">
    <property type="entry name" value="Aldolase class I"/>
    <property type="match status" value="1"/>
</dbReference>
<dbReference type="InterPro" id="IPR045567">
    <property type="entry name" value="CofH/MnqC-like_C"/>
</dbReference>
<dbReference type="RefSeq" id="WP_304540872.1">
    <property type="nucleotide sequence ID" value="NZ_JARPTC010000002.1"/>
</dbReference>
<evidence type="ECO:0000259" key="9">
    <source>
        <dbReference type="PROSITE" id="PS51918"/>
    </source>
</evidence>
<sequence>MKKVPDISPILKRVLEGHRLSLEEGVALLNSSDLLALGAAANIVCQRLHPENRVTFIIDRNINYTNICTCRCKFCAFWKDPDSPEGYIISKEELFNKIDATLHAGGTELLIQGGLHPELGLDYYLDLLKSIKESYSIHIHSFSPPEIWHIAKKSGLSLQEVLVKLQAAGLDSLPGGGAEILDNRVRKAISPEKITWEEWMEVMGTAHKIGMKTTATMMFGHIETTEERILHMIRVREAQDRSSGFTAFIPWSFQPKNTELGGETAHGVEYLKTLAVARLMLDNIKNIQASWVTQGAKIAQIALSFGANDFGSTMLEENVVRAAGVNYRVALKEILHCISSAGFTPAQRTTDYRIIKEF</sequence>
<dbReference type="PROSITE" id="PS51918">
    <property type="entry name" value="RADICAL_SAM"/>
    <property type="match status" value="1"/>
</dbReference>
<feature type="binding site" evidence="8">
    <location>
        <position position="74"/>
    </location>
    <ligand>
        <name>S-adenosyl-L-methionine</name>
        <dbReference type="ChEBI" id="CHEBI:59789"/>
    </ligand>
</feature>
<feature type="binding site" evidence="6 7">
    <location>
        <position position="75"/>
    </location>
    <ligand>
        <name>[4Fe-4S] cluster</name>
        <dbReference type="ChEBI" id="CHEBI:49883"/>
        <note>4Fe-4S-S-AdoMet</note>
    </ligand>
</feature>
<keyword evidence="4 6" id="KW-0408">Iron</keyword>
<organism evidence="10 11">
    <name type="scientific">Desulforamulus aquiferis</name>
    <dbReference type="NCBI Taxonomy" id="1397668"/>
    <lineage>
        <taxon>Bacteria</taxon>
        <taxon>Bacillati</taxon>
        <taxon>Bacillota</taxon>
        <taxon>Clostridia</taxon>
        <taxon>Eubacteriales</taxon>
        <taxon>Peptococcaceae</taxon>
        <taxon>Desulforamulus</taxon>
    </lineage>
</organism>
<dbReference type="InterPro" id="IPR022431">
    <property type="entry name" value="Cyclic_DHFL_synthase_mqnC"/>
</dbReference>
<accession>A0AAW7ZA50</accession>
<dbReference type="InterPro" id="IPR034405">
    <property type="entry name" value="F420"/>
</dbReference>
<comment type="catalytic activity">
    <reaction evidence="6">
        <text>dehypoxanthine futalosine + S-adenosyl-L-methionine = cyclic dehypoxanthinylfutalosinate + 5'-deoxyadenosine + L-methionine + H(+)</text>
        <dbReference type="Rhea" id="RHEA:33083"/>
        <dbReference type="ChEBI" id="CHEBI:15378"/>
        <dbReference type="ChEBI" id="CHEBI:17319"/>
        <dbReference type="ChEBI" id="CHEBI:57844"/>
        <dbReference type="ChEBI" id="CHEBI:58864"/>
        <dbReference type="ChEBI" id="CHEBI:59789"/>
        <dbReference type="ChEBI" id="CHEBI:64270"/>
        <dbReference type="EC" id="1.21.98.1"/>
    </reaction>
</comment>
<evidence type="ECO:0000256" key="4">
    <source>
        <dbReference type="ARBA" id="ARBA00023004"/>
    </source>
</evidence>
<dbReference type="GO" id="GO:0046992">
    <property type="term" value="F:oxidoreductase activity, acting on X-H and Y-H to form an X-Y bond"/>
    <property type="evidence" value="ECO:0007669"/>
    <property type="project" value="UniProtKB-UniRule"/>
</dbReference>
<dbReference type="SFLD" id="SFLDG01064">
    <property type="entry name" value="F420__menaquinone_cofactor_bio"/>
    <property type="match status" value="1"/>
</dbReference>
<evidence type="ECO:0000256" key="8">
    <source>
        <dbReference type="PIRSR" id="PIRSR004762-2"/>
    </source>
</evidence>
<feature type="binding site" evidence="8">
    <location>
        <position position="143"/>
    </location>
    <ligand>
        <name>(3R)-3-methyl-D-ornithine</name>
        <dbReference type="ChEBI" id="CHEBI:64642"/>
    </ligand>
</feature>
<keyword evidence="3 6" id="KW-0479">Metal-binding</keyword>
<keyword evidence="11" id="KW-1185">Reference proteome</keyword>
<dbReference type="PANTHER" id="PTHR43076:SF1">
    <property type="entry name" value="LIPOYL SYNTHASE 2"/>
    <property type="match status" value="1"/>
</dbReference>
<evidence type="ECO:0000256" key="1">
    <source>
        <dbReference type="ARBA" id="ARBA00022485"/>
    </source>
</evidence>
<dbReference type="SFLD" id="SFLDF00343">
    <property type="entry name" value="aminofutalosine_synthase_(mqnE"/>
    <property type="match status" value="1"/>
</dbReference>
<dbReference type="GO" id="GO:0016765">
    <property type="term" value="F:transferase activity, transferring alkyl or aryl (other than methyl) groups"/>
    <property type="evidence" value="ECO:0007669"/>
    <property type="project" value="InterPro"/>
</dbReference>
<feature type="binding site" evidence="6 7">
    <location>
        <position position="68"/>
    </location>
    <ligand>
        <name>[4Fe-4S] cluster</name>
        <dbReference type="ChEBI" id="CHEBI:49883"/>
        <note>4Fe-4S-S-AdoMet</note>
    </ligand>
</feature>
<dbReference type="GO" id="GO:0051539">
    <property type="term" value="F:4 iron, 4 sulfur cluster binding"/>
    <property type="evidence" value="ECO:0007669"/>
    <property type="project" value="UniProtKB-KW"/>
</dbReference>
<feature type="binding site" evidence="8">
    <location>
        <position position="179"/>
    </location>
    <ligand>
        <name>S-adenosyl-L-methionine</name>
        <dbReference type="ChEBI" id="CHEBI:59789"/>
    </ligand>
</feature>
<evidence type="ECO:0000256" key="6">
    <source>
        <dbReference type="HAMAP-Rule" id="MF_00992"/>
    </source>
</evidence>
<feature type="binding site" evidence="6 7">
    <location>
        <position position="72"/>
    </location>
    <ligand>
        <name>[4Fe-4S] cluster</name>
        <dbReference type="ChEBI" id="CHEBI:49883"/>
        <note>4Fe-4S-S-AdoMet</note>
    </ligand>
</feature>
<dbReference type="SUPFAM" id="SSF102114">
    <property type="entry name" value="Radical SAM enzymes"/>
    <property type="match status" value="1"/>
</dbReference>
<evidence type="ECO:0000313" key="11">
    <source>
        <dbReference type="Proteomes" id="UP001172911"/>
    </source>
</evidence>
<comment type="caution">
    <text evidence="10">The sequence shown here is derived from an EMBL/GenBank/DDBJ whole genome shotgun (WGS) entry which is preliminary data.</text>
</comment>
<feature type="domain" description="Radical SAM core" evidence="9">
    <location>
        <begin position="54"/>
        <end position="285"/>
    </location>
</feature>
<keyword evidence="5 6" id="KW-0411">Iron-sulfur</keyword>
<dbReference type="CDD" id="cd01335">
    <property type="entry name" value="Radical_SAM"/>
    <property type="match status" value="1"/>
</dbReference>
<dbReference type="PIRSF" id="PIRSF004762">
    <property type="entry name" value="CHP00423"/>
    <property type="match status" value="1"/>
</dbReference>
<dbReference type="AlphaFoldDB" id="A0AAW7ZA50"/>
<dbReference type="NCBIfam" id="TIGR03699">
    <property type="entry name" value="menaquin_MqnC"/>
    <property type="match status" value="1"/>
</dbReference>
<dbReference type="Proteomes" id="UP001172911">
    <property type="component" value="Unassembled WGS sequence"/>
</dbReference>
<evidence type="ECO:0000256" key="5">
    <source>
        <dbReference type="ARBA" id="ARBA00023014"/>
    </source>
</evidence>
<dbReference type="HAMAP" id="MF_00992">
    <property type="entry name" value="MqnC"/>
    <property type="match status" value="1"/>
</dbReference>
<feature type="binding site" evidence="8">
    <location>
        <position position="312"/>
    </location>
    <ligand>
        <name>(3R)-3-methyl-D-ornithine</name>
        <dbReference type="ChEBI" id="CHEBI:64642"/>
    </ligand>
</feature>
<feature type="binding site" evidence="8">
    <location>
        <position position="290"/>
    </location>
    <ligand>
        <name>(3R)-3-methyl-D-ornithine</name>
        <dbReference type="ChEBI" id="CHEBI:64642"/>
    </ligand>
</feature>
<proteinExistence type="inferred from homology"/>
<comment type="function">
    <text evidence="6">Radical SAM enzyme that catalyzes the cyclization of dehypoxanthine futalosine (DHFL) into cyclic dehypoxanthine futalosine (CDHFL), a step in the biosynthesis of menaquinone (MK, vitamin K2).</text>
</comment>
<reference evidence="10" key="2">
    <citation type="submission" date="2023-03" db="EMBL/GenBank/DDBJ databases">
        <authorList>
            <person name="Zhang Z."/>
        </authorList>
    </citation>
    <scope>NUCLEOTIDE SEQUENCE</scope>
    <source>
        <strain evidence="10">DSA</strain>
    </source>
</reference>
<dbReference type="InterPro" id="IPR058240">
    <property type="entry name" value="rSAM_sf"/>
</dbReference>
<dbReference type="EC" id="1.21.98.1" evidence="6"/>
<gene>
    <name evidence="6 10" type="primary">mqnC</name>
    <name evidence="10" type="ORF">P6N53_01725</name>
</gene>
<dbReference type="Pfam" id="PF19288">
    <property type="entry name" value="CofH_C"/>
    <property type="match status" value="1"/>
</dbReference>
<dbReference type="InterPro" id="IPR020050">
    <property type="entry name" value="FO_synthase_su2"/>
</dbReference>
<dbReference type="InterPro" id="IPR007197">
    <property type="entry name" value="rSAM"/>
</dbReference>
<evidence type="ECO:0000256" key="2">
    <source>
        <dbReference type="ARBA" id="ARBA00022691"/>
    </source>
</evidence>
<protein>
    <recommendedName>
        <fullName evidence="6">Cyclic dehypoxanthine futalosine synthase</fullName>
        <shortName evidence="6">Cyclic DHFL synthase</shortName>
        <ecNumber evidence="6">1.21.98.1</ecNumber>
    </recommendedName>
    <alternativeName>
        <fullName evidence="6">Dehypoxanthine futalosine cyclase</fullName>
        <shortName evidence="6">DHFL cyclase</shortName>
    </alternativeName>
    <alternativeName>
        <fullName evidence="6">Menaquinone biosynthetic enzyme MqnC</fullName>
    </alternativeName>
</protein>
<reference evidence="10" key="1">
    <citation type="journal article" date="2023" name="J. Hazard. Mater.">
        <title>Anaerobic biodegradation of pyrene and benzo[a]pyrene by a new sulfate-reducing Desulforamulus aquiferis strain DSA.</title>
        <authorList>
            <person name="Zhang Z."/>
            <person name="Sun J."/>
            <person name="Gong X."/>
            <person name="Wang C."/>
            <person name="Wang H."/>
        </authorList>
    </citation>
    <scope>NUCLEOTIDE SEQUENCE</scope>
    <source>
        <strain evidence="10">DSA</strain>
    </source>
</reference>
<dbReference type="SFLD" id="SFLDG01388">
    <property type="entry name" value="7_8-didemethyl-8-hydroxy-5-dea"/>
    <property type="match status" value="1"/>
</dbReference>
<dbReference type="GO" id="GO:0009234">
    <property type="term" value="P:menaquinone biosynthetic process"/>
    <property type="evidence" value="ECO:0007669"/>
    <property type="project" value="UniProtKB-UniRule"/>
</dbReference>
<dbReference type="EMBL" id="JARPTC010000002">
    <property type="protein sequence ID" value="MDO7785946.1"/>
    <property type="molecule type" value="Genomic_DNA"/>
</dbReference>
<name>A0AAW7ZA50_9FIRM</name>
<dbReference type="NCBIfam" id="TIGR00423">
    <property type="entry name" value="CofH family radical SAM protein"/>
    <property type="match status" value="1"/>
</dbReference>
<dbReference type="InterPro" id="IPR013785">
    <property type="entry name" value="Aldolase_TIM"/>
</dbReference>
<dbReference type="SFLD" id="SFLDS00029">
    <property type="entry name" value="Radical_SAM"/>
    <property type="match status" value="1"/>
</dbReference>
<evidence type="ECO:0000256" key="7">
    <source>
        <dbReference type="PIRSR" id="PIRSR004762-1"/>
    </source>
</evidence>
<evidence type="ECO:0000313" key="10">
    <source>
        <dbReference type="EMBL" id="MDO7785946.1"/>
    </source>
</evidence>
<dbReference type="GO" id="GO:0044689">
    <property type="term" value="F:7,8-didemethyl-8-hydroxy-5-deazariboflavin synthase activity"/>
    <property type="evidence" value="ECO:0007669"/>
    <property type="project" value="TreeGrafter"/>
</dbReference>
<dbReference type="GO" id="GO:0005506">
    <property type="term" value="F:iron ion binding"/>
    <property type="evidence" value="ECO:0007669"/>
    <property type="project" value="UniProtKB-UniRule"/>
</dbReference>
<keyword evidence="6 10" id="KW-0560">Oxidoreductase</keyword>
<comment type="pathway">
    <text evidence="6">Quinol/quinone metabolism; menaquinone biosynthesis.</text>
</comment>
<comment type="cofactor">
    <cofactor evidence="6 7">
        <name>[4Fe-4S] cluster</name>
        <dbReference type="ChEBI" id="CHEBI:49883"/>
    </cofactor>
    <text evidence="6 7">Binds 1 [4Fe-4S] cluster. The cluster is coordinated with 3 cysteines and an exchangeable S-adenosyl-L-methionine.</text>
</comment>
<dbReference type="PANTHER" id="PTHR43076">
    <property type="entry name" value="FO SYNTHASE (COFH)"/>
    <property type="match status" value="1"/>
</dbReference>
<dbReference type="Pfam" id="PF04055">
    <property type="entry name" value="Radical_SAM"/>
    <property type="match status" value="1"/>
</dbReference>
<keyword evidence="6" id="KW-0474">Menaquinone biosynthesis</keyword>